<keyword evidence="5" id="KW-0964">Secreted</keyword>
<keyword evidence="5" id="KW-0378">Hydrolase</keyword>
<comment type="subcellular location">
    <subcellularLocation>
        <location evidence="2 5">Secreted</location>
        <location evidence="2 5">Cell wall</location>
    </subcellularLocation>
</comment>
<comment type="function">
    <text evidence="1 5">Hydrolyzes acetyl esters in homogalacturonan regions of pectin. In type I primary cell wall, galacturonic acid residues of pectin can be acetylated at the O-2 and O-3 positions. Decreasing the degree of acetylation of pectin gels in vitro alters their physical properties.</text>
</comment>
<dbReference type="GO" id="GO:0071555">
    <property type="term" value="P:cell wall organization"/>
    <property type="evidence" value="ECO:0007669"/>
    <property type="project" value="UniProtKB-KW"/>
</dbReference>
<reference evidence="7" key="2">
    <citation type="journal article" date="2017" name="Nat. Plants">
        <title>The Aegilops tauschii genome reveals multiple impacts of transposons.</title>
        <authorList>
            <person name="Zhao G."/>
            <person name="Zou C."/>
            <person name="Li K."/>
            <person name="Wang K."/>
            <person name="Li T."/>
            <person name="Gao L."/>
            <person name="Zhang X."/>
            <person name="Wang H."/>
            <person name="Yang Z."/>
            <person name="Liu X."/>
            <person name="Jiang W."/>
            <person name="Mao L."/>
            <person name="Kong X."/>
            <person name="Jiao Y."/>
            <person name="Jia J."/>
        </authorList>
    </citation>
    <scope>NUCLEOTIDE SEQUENCE [LARGE SCALE GENOMIC DNA]</scope>
    <source>
        <strain evidence="7">cv. AL8/78</strain>
    </source>
</reference>
<dbReference type="AlphaFoldDB" id="A0A453GXE6"/>
<dbReference type="PANTHER" id="PTHR21562">
    <property type="entry name" value="NOTUM-RELATED"/>
    <property type="match status" value="1"/>
</dbReference>
<dbReference type="Pfam" id="PF03283">
    <property type="entry name" value="PAE"/>
    <property type="match status" value="1"/>
</dbReference>
<reference evidence="7" key="1">
    <citation type="journal article" date="2014" name="Science">
        <title>Ancient hybridizations among the ancestral genomes of bread wheat.</title>
        <authorList>
            <consortium name="International Wheat Genome Sequencing Consortium,"/>
            <person name="Marcussen T."/>
            <person name="Sandve S.R."/>
            <person name="Heier L."/>
            <person name="Spannagl M."/>
            <person name="Pfeifer M."/>
            <person name="Jakobsen K.S."/>
            <person name="Wulff B.B."/>
            <person name="Steuernagel B."/>
            <person name="Mayer K.F."/>
            <person name="Olsen O.A."/>
        </authorList>
    </citation>
    <scope>NUCLEOTIDE SEQUENCE [LARGE SCALE GENOMIC DNA]</scope>
    <source>
        <strain evidence="7">cv. AL8/78</strain>
    </source>
</reference>
<reference evidence="6" key="3">
    <citation type="journal article" date="2017" name="Nature">
        <title>Genome sequence of the progenitor of the wheat D genome Aegilops tauschii.</title>
        <authorList>
            <person name="Luo M.C."/>
            <person name="Gu Y.Q."/>
            <person name="Puiu D."/>
            <person name="Wang H."/>
            <person name="Twardziok S.O."/>
            <person name="Deal K.R."/>
            <person name="Huo N."/>
            <person name="Zhu T."/>
            <person name="Wang L."/>
            <person name="Wang Y."/>
            <person name="McGuire P.E."/>
            <person name="Liu S."/>
            <person name="Long H."/>
            <person name="Ramasamy R.K."/>
            <person name="Rodriguez J.C."/>
            <person name="Van S.L."/>
            <person name="Yuan L."/>
            <person name="Wang Z."/>
            <person name="Xia Z."/>
            <person name="Xiao L."/>
            <person name="Anderson O.D."/>
            <person name="Ouyang S."/>
            <person name="Liang Y."/>
            <person name="Zimin A.V."/>
            <person name="Pertea G."/>
            <person name="Qi P."/>
            <person name="Bennetzen J.L."/>
            <person name="Dai X."/>
            <person name="Dawson M.W."/>
            <person name="Muller H.G."/>
            <person name="Kugler K."/>
            <person name="Rivarola-Duarte L."/>
            <person name="Spannagl M."/>
            <person name="Mayer K.F.X."/>
            <person name="Lu F.H."/>
            <person name="Bevan M.W."/>
            <person name="Leroy P."/>
            <person name="Li P."/>
            <person name="You F.M."/>
            <person name="Sun Q."/>
            <person name="Liu Z."/>
            <person name="Lyons E."/>
            <person name="Wicker T."/>
            <person name="Salzberg S.L."/>
            <person name="Devos K.M."/>
            <person name="Dvorak J."/>
        </authorList>
    </citation>
    <scope>NUCLEOTIDE SEQUENCE [LARGE SCALE GENOMIC DNA]</scope>
    <source>
        <strain evidence="6">cv. AL8/78</strain>
    </source>
</reference>
<accession>A0A453GXE6</accession>
<keyword evidence="4 5" id="KW-0134">Cell wall</keyword>
<keyword evidence="7" id="KW-1185">Reference proteome</keyword>
<evidence type="ECO:0000256" key="4">
    <source>
        <dbReference type="ARBA" id="ARBA00022512"/>
    </source>
</evidence>
<dbReference type="Gramene" id="AET3Gv21244900.9">
    <property type="protein sequence ID" value="AET3Gv21244900.9"/>
    <property type="gene ID" value="AET3Gv21244900"/>
</dbReference>
<evidence type="ECO:0000313" key="7">
    <source>
        <dbReference type="Proteomes" id="UP000015105"/>
    </source>
</evidence>
<sequence>SLTTKGGGWCGTVNDCSNRRMSDLGSSKFMKPIQFTGAGILSSDHLQNPDFYNWNKAYVRYCDGASFSGDAEGQAEVIFLHSDIYDVVVSVASGDVLLAMV</sequence>
<evidence type="ECO:0000256" key="1">
    <source>
        <dbReference type="ARBA" id="ARBA00003534"/>
    </source>
</evidence>
<name>A0A453GXE6_AEGTS</name>
<dbReference type="EC" id="3.1.1.-" evidence="5"/>
<evidence type="ECO:0000256" key="3">
    <source>
        <dbReference type="ARBA" id="ARBA00005784"/>
    </source>
</evidence>
<evidence type="ECO:0000256" key="2">
    <source>
        <dbReference type="ARBA" id="ARBA00004191"/>
    </source>
</evidence>
<comment type="similarity">
    <text evidence="3 5">Belongs to the pectinacetylesterase family.</text>
</comment>
<dbReference type="PANTHER" id="PTHR21562:SF105">
    <property type="entry name" value="PECTIN ACETYLESTERASE"/>
    <property type="match status" value="1"/>
</dbReference>
<dbReference type="InterPro" id="IPR004963">
    <property type="entry name" value="PAE/NOTUM"/>
</dbReference>
<evidence type="ECO:0000313" key="6">
    <source>
        <dbReference type="EnsemblPlants" id="AET3Gv21244900.9"/>
    </source>
</evidence>
<dbReference type="GO" id="GO:0016787">
    <property type="term" value="F:hydrolase activity"/>
    <property type="evidence" value="ECO:0007669"/>
    <property type="project" value="UniProtKB-KW"/>
</dbReference>
<evidence type="ECO:0000256" key="5">
    <source>
        <dbReference type="RuleBase" id="RU363114"/>
    </source>
</evidence>
<proteinExistence type="inferred from homology"/>
<keyword evidence="5" id="KW-0961">Cell wall biogenesis/degradation</keyword>
<dbReference type="EnsemblPlants" id="AET3Gv21244900.9">
    <property type="protein sequence ID" value="AET3Gv21244900.9"/>
    <property type="gene ID" value="AET3Gv21244900"/>
</dbReference>
<reference evidence="6" key="5">
    <citation type="journal article" date="2021" name="G3 (Bethesda)">
        <title>Aegilops tauschii genome assembly Aet v5.0 features greater sequence contiguity and improved annotation.</title>
        <authorList>
            <person name="Wang L."/>
            <person name="Zhu T."/>
            <person name="Rodriguez J.C."/>
            <person name="Deal K.R."/>
            <person name="Dubcovsky J."/>
            <person name="McGuire P.E."/>
            <person name="Lux T."/>
            <person name="Spannagl M."/>
            <person name="Mayer K.F.X."/>
            <person name="Baldrich P."/>
            <person name="Meyers B.C."/>
            <person name="Huo N."/>
            <person name="Gu Y.Q."/>
            <person name="Zhou H."/>
            <person name="Devos K.M."/>
            <person name="Bennetzen J.L."/>
            <person name="Unver T."/>
            <person name="Budak H."/>
            <person name="Gulick P.J."/>
            <person name="Galiba G."/>
            <person name="Kalapos B."/>
            <person name="Nelson D.R."/>
            <person name="Li P."/>
            <person name="You F.M."/>
            <person name="Luo M.C."/>
            <person name="Dvorak J."/>
        </authorList>
    </citation>
    <scope>NUCLEOTIDE SEQUENCE [LARGE SCALE GENOMIC DNA]</scope>
    <source>
        <strain evidence="6">cv. AL8/78</strain>
    </source>
</reference>
<reference evidence="6" key="4">
    <citation type="submission" date="2019-03" db="UniProtKB">
        <authorList>
            <consortium name="EnsemblPlants"/>
        </authorList>
    </citation>
    <scope>IDENTIFICATION</scope>
</reference>
<protein>
    <recommendedName>
        <fullName evidence="5">Pectin acetylesterase</fullName>
        <ecNumber evidence="5">3.1.1.-</ecNumber>
    </recommendedName>
</protein>
<dbReference type="Proteomes" id="UP000015105">
    <property type="component" value="Chromosome 3D"/>
</dbReference>
<organism evidence="6 7">
    <name type="scientific">Aegilops tauschii subsp. strangulata</name>
    <name type="common">Goatgrass</name>
    <dbReference type="NCBI Taxonomy" id="200361"/>
    <lineage>
        <taxon>Eukaryota</taxon>
        <taxon>Viridiplantae</taxon>
        <taxon>Streptophyta</taxon>
        <taxon>Embryophyta</taxon>
        <taxon>Tracheophyta</taxon>
        <taxon>Spermatophyta</taxon>
        <taxon>Magnoliopsida</taxon>
        <taxon>Liliopsida</taxon>
        <taxon>Poales</taxon>
        <taxon>Poaceae</taxon>
        <taxon>BOP clade</taxon>
        <taxon>Pooideae</taxon>
        <taxon>Triticodae</taxon>
        <taxon>Triticeae</taxon>
        <taxon>Triticinae</taxon>
        <taxon>Aegilops</taxon>
    </lineage>
</organism>